<dbReference type="EMBL" id="CACSLK010010157">
    <property type="protein sequence ID" value="CAA0812335.1"/>
    <property type="molecule type" value="Genomic_DNA"/>
</dbReference>
<dbReference type="PANTHER" id="PTHR33063">
    <property type="entry name" value="OS02G0583500 PROTEIN"/>
    <property type="match status" value="1"/>
</dbReference>
<gene>
    <name evidence="1" type="ORF">SHERM_13051</name>
</gene>
<dbReference type="AlphaFoldDB" id="A0A9N7MNP9"/>
<dbReference type="PANTHER" id="PTHR33063:SF13">
    <property type="entry name" value="OS02G0583500 PROTEIN"/>
    <property type="match status" value="1"/>
</dbReference>
<dbReference type="Proteomes" id="UP001153555">
    <property type="component" value="Unassembled WGS sequence"/>
</dbReference>
<comment type="caution">
    <text evidence="1">The sequence shown here is derived from an EMBL/GenBank/DDBJ whole genome shotgun (WGS) entry which is preliminary data.</text>
</comment>
<evidence type="ECO:0000313" key="1">
    <source>
        <dbReference type="EMBL" id="CAA0812335.1"/>
    </source>
</evidence>
<dbReference type="Pfam" id="PF03004">
    <property type="entry name" value="Transposase_24"/>
    <property type="match status" value="1"/>
</dbReference>
<sequence>MGKGIMKAFQACGKKMKVTVDPSIGRPKSRDESSKFSSQIGVVNRDVLSVPVRWKDVDEEKDLQPGIDHIKIHMDINLDDPGVKRCVIDRVQASSRQKRYRLHKHYKKYSSHEEAKNNKPSFCASQENWEDMCELFASPKFKHQSLINVTNRQMLRAPHVSGRTPFSVLRHEISEKEMNGGPLDMIELYK</sequence>
<proteinExistence type="predicted"/>
<organism evidence="1 2">
    <name type="scientific">Striga hermonthica</name>
    <name type="common">Purple witchweed</name>
    <name type="synonym">Buchnera hermonthica</name>
    <dbReference type="NCBI Taxonomy" id="68872"/>
    <lineage>
        <taxon>Eukaryota</taxon>
        <taxon>Viridiplantae</taxon>
        <taxon>Streptophyta</taxon>
        <taxon>Embryophyta</taxon>
        <taxon>Tracheophyta</taxon>
        <taxon>Spermatophyta</taxon>
        <taxon>Magnoliopsida</taxon>
        <taxon>eudicotyledons</taxon>
        <taxon>Gunneridae</taxon>
        <taxon>Pentapetalae</taxon>
        <taxon>asterids</taxon>
        <taxon>lamiids</taxon>
        <taxon>Lamiales</taxon>
        <taxon>Orobanchaceae</taxon>
        <taxon>Buchnereae</taxon>
        <taxon>Striga</taxon>
    </lineage>
</organism>
<name>A0A9N7MNP9_STRHE</name>
<dbReference type="InterPro" id="IPR004252">
    <property type="entry name" value="Probable_transposase_24"/>
</dbReference>
<reference evidence="1" key="1">
    <citation type="submission" date="2019-12" db="EMBL/GenBank/DDBJ databases">
        <authorList>
            <person name="Scholes J."/>
        </authorList>
    </citation>
    <scope>NUCLEOTIDE SEQUENCE</scope>
</reference>
<protein>
    <submittedName>
        <fullName evidence="1">Uncharacterized protein</fullName>
    </submittedName>
</protein>
<evidence type="ECO:0000313" key="2">
    <source>
        <dbReference type="Proteomes" id="UP001153555"/>
    </source>
</evidence>
<accession>A0A9N7MNP9</accession>
<keyword evidence="2" id="KW-1185">Reference proteome</keyword>
<dbReference type="OrthoDB" id="913284at2759"/>
<feature type="non-terminal residue" evidence="1">
    <location>
        <position position="190"/>
    </location>
</feature>